<dbReference type="InterPro" id="IPR000719">
    <property type="entry name" value="Prot_kinase_dom"/>
</dbReference>
<dbReference type="SUPFAM" id="SSF56112">
    <property type="entry name" value="Protein kinase-like (PK-like)"/>
    <property type="match status" value="1"/>
</dbReference>
<dbReference type="InterPro" id="IPR011009">
    <property type="entry name" value="Kinase-like_dom_sf"/>
</dbReference>
<dbReference type="Gene3D" id="1.10.510.10">
    <property type="entry name" value="Transferase(Phosphotransferase) domain 1"/>
    <property type="match status" value="1"/>
</dbReference>
<keyword evidence="3" id="KW-1185">Reference proteome</keyword>
<feature type="domain" description="Protein kinase" evidence="1">
    <location>
        <begin position="1"/>
        <end position="20"/>
    </location>
</feature>
<evidence type="ECO:0000313" key="3">
    <source>
        <dbReference type="Proteomes" id="UP001162483"/>
    </source>
</evidence>
<accession>A0ABN9GSF4</accession>
<organism evidence="2 3">
    <name type="scientific">Staurois parvus</name>
    <dbReference type="NCBI Taxonomy" id="386267"/>
    <lineage>
        <taxon>Eukaryota</taxon>
        <taxon>Metazoa</taxon>
        <taxon>Chordata</taxon>
        <taxon>Craniata</taxon>
        <taxon>Vertebrata</taxon>
        <taxon>Euteleostomi</taxon>
        <taxon>Amphibia</taxon>
        <taxon>Batrachia</taxon>
        <taxon>Anura</taxon>
        <taxon>Neobatrachia</taxon>
        <taxon>Ranoidea</taxon>
        <taxon>Ranidae</taxon>
        <taxon>Staurois</taxon>
    </lineage>
</organism>
<proteinExistence type="predicted"/>
<name>A0ABN9GSF4_9NEOB</name>
<protein>
    <recommendedName>
        <fullName evidence="1">Protein kinase domain-containing protein</fullName>
    </recommendedName>
</protein>
<comment type="caution">
    <text evidence="2">The sequence shown here is derived from an EMBL/GenBank/DDBJ whole genome shotgun (WGS) entry which is preliminary data.</text>
</comment>
<dbReference type="EMBL" id="CATNWA010019293">
    <property type="protein sequence ID" value="CAI9612385.1"/>
    <property type="molecule type" value="Genomic_DNA"/>
</dbReference>
<dbReference type="Proteomes" id="UP001162483">
    <property type="component" value="Unassembled WGS sequence"/>
</dbReference>
<sequence>MKPQNILLGKDGTIKLCDFG</sequence>
<evidence type="ECO:0000313" key="2">
    <source>
        <dbReference type="EMBL" id="CAI9612385.1"/>
    </source>
</evidence>
<evidence type="ECO:0000259" key="1">
    <source>
        <dbReference type="PROSITE" id="PS50011"/>
    </source>
</evidence>
<dbReference type="PROSITE" id="PS50011">
    <property type="entry name" value="PROTEIN_KINASE_DOM"/>
    <property type="match status" value="1"/>
</dbReference>
<gene>
    <name evidence="2" type="ORF">SPARVUS_LOCUS14705245</name>
</gene>
<reference evidence="2" key="1">
    <citation type="submission" date="2023-05" db="EMBL/GenBank/DDBJ databases">
        <authorList>
            <person name="Stuckert A."/>
        </authorList>
    </citation>
    <scope>NUCLEOTIDE SEQUENCE</scope>
</reference>